<comment type="similarity">
    <text evidence="6">Belongs to the class I-like SAM-binding methyltransferase superfamily. rRNA adenine N(6)-methyltransferase family.</text>
</comment>
<name>A0A656JM23_PSESF</name>
<comment type="caution">
    <text evidence="7">The sequence shown here is derived from an EMBL/GenBank/DDBJ whole genome shotgun (WGS) entry which is preliminary data.</text>
</comment>
<evidence type="ECO:0000256" key="1">
    <source>
        <dbReference type="ARBA" id="ARBA00022552"/>
    </source>
</evidence>
<evidence type="ECO:0000256" key="3">
    <source>
        <dbReference type="ARBA" id="ARBA00022679"/>
    </source>
</evidence>
<feature type="non-terminal residue" evidence="7">
    <location>
        <position position="67"/>
    </location>
</feature>
<dbReference type="SUPFAM" id="SSF53335">
    <property type="entry name" value="S-adenosyl-L-methionine-dependent methyltransferases"/>
    <property type="match status" value="1"/>
</dbReference>
<evidence type="ECO:0000313" key="7">
    <source>
        <dbReference type="EMBL" id="EPN36985.1"/>
    </source>
</evidence>
<gene>
    <name evidence="7" type="primary">ksgA</name>
    <name evidence="7" type="ORF">A245_40173</name>
</gene>
<dbReference type="InterPro" id="IPR001737">
    <property type="entry name" value="KsgA/Erm"/>
</dbReference>
<dbReference type="Gene3D" id="1.10.8.100">
    <property type="entry name" value="Ribosomal RNA adenine dimethylase-like, domain 2"/>
    <property type="match status" value="1"/>
</dbReference>
<evidence type="ECO:0000256" key="6">
    <source>
        <dbReference type="PROSITE-ProRule" id="PRU01026"/>
    </source>
</evidence>
<keyword evidence="3 6" id="KW-0808">Transferase</keyword>
<dbReference type="EC" id="2.1.1.-" evidence="7"/>
<keyword evidence="4 6" id="KW-0949">S-adenosyl-L-methionine</keyword>
<sequence>PPKVDSAIVRLVPYETLPHPAKDHRVLERVVREAFNQRRKTLRNTLKLLLSSDEITASGVDGSLRPE</sequence>
<dbReference type="InterPro" id="IPR023165">
    <property type="entry name" value="rRNA_Ade_diMease-like_C"/>
</dbReference>
<evidence type="ECO:0000256" key="4">
    <source>
        <dbReference type="ARBA" id="ARBA00022691"/>
    </source>
</evidence>
<dbReference type="EMBL" id="AOKF01003415">
    <property type="protein sequence ID" value="EPN36985.1"/>
    <property type="molecule type" value="Genomic_DNA"/>
</dbReference>
<organism evidence="7 8">
    <name type="scientific">Pseudomonas syringae pv. actinidiae ICMP 19096</name>
    <dbReference type="NCBI Taxonomy" id="1194405"/>
    <lineage>
        <taxon>Bacteria</taxon>
        <taxon>Pseudomonadati</taxon>
        <taxon>Pseudomonadota</taxon>
        <taxon>Gammaproteobacteria</taxon>
        <taxon>Pseudomonadales</taxon>
        <taxon>Pseudomonadaceae</taxon>
        <taxon>Pseudomonas</taxon>
        <taxon>Pseudomonas syringae</taxon>
    </lineage>
</organism>
<dbReference type="InterPro" id="IPR029063">
    <property type="entry name" value="SAM-dependent_MTases_sf"/>
</dbReference>
<proteinExistence type="inferred from homology"/>
<protein>
    <submittedName>
        <fullName evidence="7">16S ribosomal RNA methyltransferase KsgA/Dim1 family protein</fullName>
        <ecNumber evidence="7">2.1.1.-</ecNumber>
    </submittedName>
</protein>
<keyword evidence="2 6" id="KW-0489">Methyltransferase</keyword>
<dbReference type="GO" id="GO:0000179">
    <property type="term" value="F:rRNA (adenine-N6,N6-)-dimethyltransferase activity"/>
    <property type="evidence" value="ECO:0007669"/>
    <property type="project" value="UniProtKB-UniRule"/>
</dbReference>
<comment type="caution">
    <text evidence="6">Lacks conserved residue(s) required for the propagation of feature annotation.</text>
</comment>
<keyword evidence="5 6" id="KW-0694">RNA-binding</keyword>
<evidence type="ECO:0000256" key="2">
    <source>
        <dbReference type="ARBA" id="ARBA00022603"/>
    </source>
</evidence>
<dbReference type="GO" id="GO:0003723">
    <property type="term" value="F:RNA binding"/>
    <property type="evidence" value="ECO:0007669"/>
    <property type="project" value="UniProtKB-UniRule"/>
</dbReference>
<accession>A0A656JM23</accession>
<keyword evidence="1" id="KW-0698">rRNA processing</keyword>
<dbReference type="PROSITE" id="PS51689">
    <property type="entry name" value="SAM_RNA_A_N6_MT"/>
    <property type="match status" value="1"/>
</dbReference>
<evidence type="ECO:0000313" key="8">
    <source>
        <dbReference type="Proteomes" id="UP000018849"/>
    </source>
</evidence>
<dbReference type="Proteomes" id="UP000018849">
    <property type="component" value="Unassembled WGS sequence"/>
</dbReference>
<reference evidence="7 8" key="1">
    <citation type="journal article" date="2013" name="PLoS Pathog.">
        <title>Genomic analysis of the Kiwifruit pathogen Pseudomonas syringae pv. actinidiae provides insight into the origins of an emergent plant disease.</title>
        <authorList>
            <person name="McCann H.C."/>
            <person name="Rikkerink E.H."/>
            <person name="Bertels F."/>
            <person name="Fiers M."/>
            <person name="Lu A."/>
            <person name="Rees-George J."/>
            <person name="Andersen M.T."/>
            <person name="Gleave A.P."/>
            <person name="Haubold B."/>
            <person name="Wohlers M.W."/>
            <person name="Guttman D.S."/>
            <person name="Wang P.W."/>
            <person name="Straub C."/>
            <person name="Vanneste J.L."/>
            <person name="Rainey P.B."/>
            <person name="Templeton M.D."/>
        </authorList>
    </citation>
    <scope>NUCLEOTIDE SEQUENCE [LARGE SCALE GENOMIC DNA]</scope>
    <source>
        <strain evidence="7 8">ICMP 19096</strain>
    </source>
</reference>
<feature type="non-terminal residue" evidence="7">
    <location>
        <position position="1"/>
    </location>
</feature>
<dbReference type="Pfam" id="PF00398">
    <property type="entry name" value="RrnaAD"/>
    <property type="match status" value="1"/>
</dbReference>
<dbReference type="AlphaFoldDB" id="A0A656JM23"/>
<evidence type="ECO:0000256" key="5">
    <source>
        <dbReference type="ARBA" id="ARBA00022884"/>
    </source>
</evidence>
<dbReference type="FunFam" id="1.10.8.100:FF:000001">
    <property type="entry name" value="Ribosomal RNA small subunit methyltransferase A"/>
    <property type="match status" value="1"/>
</dbReference>